<sequence length="162" mass="17819">MGGNTEPDRSRGLVIERVGSVMFGADRIVGEWVAERIPTFVHTPESKALGVIKGDKLVAGVVYERFNGVHMEVSIAADTGSPWADRETLRTLFHYPFIQLGCAVISVIVPASNLQSLNLATKLGFHPEAYIKFAAHDGSALVVLKMFRETCKWIDYDGQKGR</sequence>
<dbReference type="EMBL" id="JAOYFC010000006">
    <property type="protein sequence ID" value="MCV6826002.1"/>
    <property type="molecule type" value="Genomic_DNA"/>
</dbReference>
<organism evidence="1 2">
    <name type="scientific">Halocynthiibacter halioticoli</name>
    <dbReference type="NCBI Taxonomy" id="2986804"/>
    <lineage>
        <taxon>Bacteria</taxon>
        <taxon>Pseudomonadati</taxon>
        <taxon>Pseudomonadota</taxon>
        <taxon>Alphaproteobacteria</taxon>
        <taxon>Rhodobacterales</taxon>
        <taxon>Paracoccaceae</taxon>
        <taxon>Halocynthiibacter</taxon>
    </lineage>
</organism>
<proteinExistence type="predicted"/>
<reference evidence="1" key="1">
    <citation type="submission" date="2022-10" db="EMBL/GenBank/DDBJ databases">
        <authorList>
            <person name="Yue Y."/>
        </authorList>
    </citation>
    <scope>NUCLEOTIDE SEQUENCE</scope>
    <source>
        <strain evidence="1">Z654</strain>
    </source>
</reference>
<protein>
    <submittedName>
        <fullName evidence="1">GNAT family N-acetyltransferase</fullName>
    </submittedName>
</protein>
<dbReference type="InterPro" id="IPR016181">
    <property type="entry name" value="Acyl_CoA_acyltransferase"/>
</dbReference>
<name>A0AAE3LRZ1_9RHOB</name>
<dbReference type="Proteomes" id="UP001208041">
    <property type="component" value="Unassembled WGS sequence"/>
</dbReference>
<gene>
    <name evidence="1" type="ORF">OH136_15675</name>
</gene>
<dbReference type="Gene3D" id="3.40.630.30">
    <property type="match status" value="1"/>
</dbReference>
<keyword evidence="2" id="KW-1185">Reference proteome</keyword>
<evidence type="ECO:0000313" key="1">
    <source>
        <dbReference type="EMBL" id="MCV6826002.1"/>
    </source>
</evidence>
<evidence type="ECO:0000313" key="2">
    <source>
        <dbReference type="Proteomes" id="UP001208041"/>
    </source>
</evidence>
<dbReference type="RefSeq" id="WP_263954974.1">
    <property type="nucleotide sequence ID" value="NZ_JAOYFC010000006.1"/>
</dbReference>
<dbReference type="AlphaFoldDB" id="A0AAE3LRZ1"/>
<comment type="caution">
    <text evidence="1">The sequence shown here is derived from an EMBL/GenBank/DDBJ whole genome shotgun (WGS) entry which is preliminary data.</text>
</comment>
<dbReference type="SUPFAM" id="SSF55729">
    <property type="entry name" value="Acyl-CoA N-acyltransferases (Nat)"/>
    <property type="match status" value="1"/>
</dbReference>
<accession>A0AAE3LRZ1</accession>